<evidence type="ECO:0000313" key="15">
    <source>
        <dbReference type="EMBL" id="OAA66009.1"/>
    </source>
</evidence>
<feature type="transmembrane region" description="Helical" evidence="14">
    <location>
        <begin position="20"/>
        <end position="39"/>
    </location>
</feature>
<gene>
    <name evidence="15" type="ORF">SPI_02796</name>
</gene>
<feature type="transmembrane region" description="Helical" evidence="14">
    <location>
        <begin position="167"/>
        <end position="191"/>
    </location>
</feature>
<name>A0A167Y9A9_9HYPO</name>
<keyword evidence="16" id="KW-1185">Reference proteome</keyword>
<keyword evidence="11 14" id="KW-0275">Fatty acid biosynthesis</keyword>
<comment type="subcellular location">
    <subcellularLocation>
        <location evidence="14">Endoplasmic reticulum membrane</location>
        <topology evidence="14">Multi-pass membrane protein</topology>
    </subcellularLocation>
    <subcellularLocation>
        <location evidence="1">Membrane</location>
        <topology evidence="1">Multi-pass membrane protein</topology>
    </subcellularLocation>
</comment>
<feature type="transmembrane region" description="Helical" evidence="14">
    <location>
        <begin position="211"/>
        <end position="234"/>
    </location>
</feature>
<evidence type="ECO:0000256" key="2">
    <source>
        <dbReference type="ARBA" id="ARBA00005194"/>
    </source>
</evidence>
<evidence type="ECO:0000256" key="3">
    <source>
        <dbReference type="ARBA" id="ARBA00007811"/>
    </source>
</evidence>
<keyword evidence="5 14" id="KW-0444">Lipid biosynthesis</keyword>
<keyword evidence="9 14" id="KW-0443">Lipid metabolism</keyword>
<evidence type="ECO:0000313" key="16">
    <source>
        <dbReference type="Proteomes" id="UP000076874"/>
    </source>
</evidence>
<evidence type="ECO:0000256" key="9">
    <source>
        <dbReference type="ARBA" id="ARBA00023098"/>
    </source>
</evidence>
<evidence type="ECO:0000256" key="14">
    <source>
        <dbReference type="RuleBase" id="RU363109"/>
    </source>
</evidence>
<protein>
    <recommendedName>
        <fullName evidence="4 14">Very-long-chain (3R)-3-hydroxyacyl-CoA dehydratase</fullName>
        <ecNumber evidence="4 14">4.2.1.134</ecNumber>
    </recommendedName>
</protein>
<comment type="function">
    <text evidence="14">Catalyzes the third of the four reactions of the long-chain fatty acids elongation cycle. This endoplasmic reticulum-bound enzymatic process, allows the addition of two carbons to the chain of long- and very long-chain fatty acids/VLCFAs per cycle. This enzyme catalyzes the dehydration of the 3-hydroxyacyl-CoA intermediate into trans-2,3-enoyl-CoA, within each cycle of fatty acid elongation. Thereby, it participates to the production of VLCFAs of different chain lengths that are involved in multiple biological processes as precursors of membrane lipids and lipid mediators.</text>
</comment>
<evidence type="ECO:0000256" key="4">
    <source>
        <dbReference type="ARBA" id="ARBA00013122"/>
    </source>
</evidence>
<comment type="similarity">
    <text evidence="3 14">Belongs to the very long-chain fatty acids dehydratase HACD family.</text>
</comment>
<dbReference type="EMBL" id="AZHD01000003">
    <property type="protein sequence ID" value="OAA66009.1"/>
    <property type="molecule type" value="Genomic_DNA"/>
</dbReference>
<dbReference type="OrthoDB" id="46988at2759"/>
<keyword evidence="6 14" id="KW-0812">Transmembrane</keyword>
<organism evidence="15 16">
    <name type="scientific">Niveomyces insectorum RCEF 264</name>
    <dbReference type="NCBI Taxonomy" id="1081102"/>
    <lineage>
        <taxon>Eukaryota</taxon>
        <taxon>Fungi</taxon>
        <taxon>Dikarya</taxon>
        <taxon>Ascomycota</taxon>
        <taxon>Pezizomycotina</taxon>
        <taxon>Sordariomycetes</taxon>
        <taxon>Hypocreomycetidae</taxon>
        <taxon>Hypocreales</taxon>
        <taxon>Cordycipitaceae</taxon>
        <taxon>Niveomyces</taxon>
    </lineage>
</organism>
<feature type="transmembrane region" description="Helical" evidence="14">
    <location>
        <begin position="71"/>
        <end position="90"/>
    </location>
</feature>
<sequence length="254" mass="27437">MAPKAAPPASAAAAPAGRASALYLTLYNFASALLWTVVLGRTVFDASVVALVAASSGVAPLAWVSPTTTTFVRWTQTLALLEVVHALFGIVRAPLVTTAMQVASRLLLVWPVLFLRPAATTISPFYASMLLAWSLTEVIRYSYFVVSLARGGAAARPRPPPAWFTRLRYSTFLVLYPVGIASEVRLVYLAARTTPVVFRSDAVAAYLPPAAYTTALHVLLATYVPGSYILYTYMLAQRRKVLRRLDAAAGKKTE</sequence>
<keyword evidence="12 14" id="KW-0456">Lyase</keyword>
<dbReference type="PANTHER" id="PTHR11035:SF3">
    <property type="entry name" value="VERY-LONG-CHAIN (3R)-3-HYDROXYACYL-COA DEHYDRATASE"/>
    <property type="match status" value="1"/>
</dbReference>
<dbReference type="GO" id="GO:0030497">
    <property type="term" value="P:fatty acid elongation"/>
    <property type="evidence" value="ECO:0007669"/>
    <property type="project" value="TreeGrafter"/>
</dbReference>
<dbReference type="UniPathway" id="UPA00094"/>
<dbReference type="GO" id="GO:0005789">
    <property type="term" value="C:endoplasmic reticulum membrane"/>
    <property type="evidence" value="ECO:0007669"/>
    <property type="project" value="UniProtKB-SubCell"/>
</dbReference>
<evidence type="ECO:0000256" key="5">
    <source>
        <dbReference type="ARBA" id="ARBA00022516"/>
    </source>
</evidence>
<proteinExistence type="inferred from homology"/>
<dbReference type="PANTHER" id="PTHR11035">
    <property type="entry name" value="VERY-LONG-CHAIN (3R)-3-HYDROXYACYL-COA DEHYDRATASE"/>
    <property type="match status" value="1"/>
</dbReference>
<dbReference type="Proteomes" id="UP000076874">
    <property type="component" value="Unassembled WGS sequence"/>
</dbReference>
<dbReference type="GO" id="GO:0042761">
    <property type="term" value="P:very long-chain fatty acid biosynthetic process"/>
    <property type="evidence" value="ECO:0007669"/>
    <property type="project" value="TreeGrafter"/>
</dbReference>
<evidence type="ECO:0000256" key="6">
    <source>
        <dbReference type="ARBA" id="ARBA00022692"/>
    </source>
</evidence>
<keyword evidence="14" id="KW-0256">Endoplasmic reticulum</keyword>
<evidence type="ECO:0000256" key="13">
    <source>
        <dbReference type="ARBA" id="ARBA00036671"/>
    </source>
</evidence>
<accession>A0A167Y9A9</accession>
<keyword evidence="7 14" id="KW-0276">Fatty acid metabolism</keyword>
<reference evidence="15 16" key="1">
    <citation type="journal article" date="2016" name="Genome Biol. Evol.">
        <title>Divergent and convergent evolution of fungal pathogenicity.</title>
        <authorList>
            <person name="Shang Y."/>
            <person name="Xiao G."/>
            <person name="Zheng P."/>
            <person name="Cen K."/>
            <person name="Zhan S."/>
            <person name="Wang C."/>
        </authorList>
    </citation>
    <scope>NUCLEOTIDE SEQUENCE [LARGE SCALE GENOMIC DNA]</scope>
    <source>
        <strain evidence="15 16">RCEF 264</strain>
    </source>
</reference>
<keyword evidence="10 14" id="KW-0472">Membrane</keyword>
<dbReference type="InterPro" id="IPR007482">
    <property type="entry name" value="Tyr_Pase-like_PTPLA"/>
</dbReference>
<dbReference type="EC" id="4.2.1.134" evidence="4 14"/>
<evidence type="ECO:0000256" key="11">
    <source>
        <dbReference type="ARBA" id="ARBA00023160"/>
    </source>
</evidence>
<keyword evidence="8 14" id="KW-1133">Transmembrane helix</keyword>
<evidence type="ECO:0000256" key="1">
    <source>
        <dbReference type="ARBA" id="ARBA00004141"/>
    </source>
</evidence>
<evidence type="ECO:0000256" key="8">
    <source>
        <dbReference type="ARBA" id="ARBA00022989"/>
    </source>
</evidence>
<comment type="catalytic activity">
    <reaction evidence="13 14">
        <text>a very-long-chain (3R)-3-hydroxyacyl-CoA = a very-long-chain (2E)-enoyl-CoA + H2O</text>
        <dbReference type="Rhea" id="RHEA:45812"/>
        <dbReference type="ChEBI" id="CHEBI:15377"/>
        <dbReference type="ChEBI" id="CHEBI:83728"/>
        <dbReference type="ChEBI" id="CHEBI:85440"/>
        <dbReference type="EC" id="4.2.1.134"/>
    </reaction>
</comment>
<evidence type="ECO:0000256" key="7">
    <source>
        <dbReference type="ARBA" id="ARBA00022832"/>
    </source>
</evidence>
<evidence type="ECO:0000256" key="10">
    <source>
        <dbReference type="ARBA" id="ARBA00023136"/>
    </source>
</evidence>
<dbReference type="GO" id="GO:0030148">
    <property type="term" value="P:sphingolipid biosynthetic process"/>
    <property type="evidence" value="ECO:0007669"/>
    <property type="project" value="TreeGrafter"/>
</dbReference>
<evidence type="ECO:0000256" key="12">
    <source>
        <dbReference type="ARBA" id="ARBA00023239"/>
    </source>
</evidence>
<dbReference type="STRING" id="1081102.A0A167Y9A9"/>
<comment type="pathway">
    <text evidence="2 14">Lipid metabolism; fatty acid biosynthesis.</text>
</comment>
<dbReference type="AlphaFoldDB" id="A0A167Y9A9"/>
<dbReference type="Pfam" id="PF04387">
    <property type="entry name" value="PTPLA"/>
    <property type="match status" value="1"/>
</dbReference>
<comment type="caution">
    <text evidence="15">The sequence shown here is derived from an EMBL/GenBank/DDBJ whole genome shotgun (WGS) entry which is preliminary data.</text>
</comment>
<feature type="transmembrane region" description="Helical" evidence="14">
    <location>
        <begin position="46"/>
        <end position="65"/>
    </location>
</feature>
<dbReference type="GO" id="GO:0102158">
    <property type="term" value="F:very-long-chain (3R)-3-hydroxyacyl-CoA dehydratase activity"/>
    <property type="evidence" value="ECO:0007669"/>
    <property type="project" value="UniProtKB-EC"/>
</dbReference>